<feature type="signal peptide" evidence="1">
    <location>
        <begin position="1"/>
        <end position="18"/>
    </location>
</feature>
<evidence type="ECO:0000256" key="1">
    <source>
        <dbReference type="SAM" id="SignalP"/>
    </source>
</evidence>
<gene>
    <name evidence="2" type="ORF">PENARI_c017G08721</name>
</gene>
<accession>A0A1F5LAZ5</accession>
<dbReference type="EMBL" id="LXJU01000017">
    <property type="protein sequence ID" value="OGE50257.1"/>
    <property type="molecule type" value="Genomic_DNA"/>
</dbReference>
<dbReference type="Gene3D" id="3.80.10.10">
    <property type="entry name" value="Ribonuclease Inhibitor"/>
    <property type="match status" value="1"/>
</dbReference>
<evidence type="ECO:0000313" key="3">
    <source>
        <dbReference type="Proteomes" id="UP000177622"/>
    </source>
</evidence>
<feature type="chain" id="PRO_5009519419" evidence="1">
    <location>
        <begin position="19"/>
        <end position="448"/>
    </location>
</feature>
<dbReference type="GeneID" id="34579121"/>
<keyword evidence="3" id="KW-1185">Reference proteome</keyword>
<keyword evidence="1" id="KW-0732">Signal</keyword>
<dbReference type="InterPro" id="IPR032675">
    <property type="entry name" value="LRR_dom_sf"/>
</dbReference>
<comment type="caution">
    <text evidence="2">The sequence shown here is derived from an EMBL/GenBank/DDBJ whole genome shotgun (WGS) entry which is preliminary data.</text>
</comment>
<evidence type="ECO:0000313" key="2">
    <source>
        <dbReference type="EMBL" id="OGE50257.1"/>
    </source>
</evidence>
<organism evidence="2 3">
    <name type="scientific">Penicillium arizonense</name>
    <dbReference type="NCBI Taxonomy" id="1835702"/>
    <lineage>
        <taxon>Eukaryota</taxon>
        <taxon>Fungi</taxon>
        <taxon>Dikarya</taxon>
        <taxon>Ascomycota</taxon>
        <taxon>Pezizomycotina</taxon>
        <taxon>Eurotiomycetes</taxon>
        <taxon>Eurotiomycetidae</taxon>
        <taxon>Eurotiales</taxon>
        <taxon>Aspergillaceae</taxon>
        <taxon>Penicillium</taxon>
    </lineage>
</organism>
<dbReference type="OrthoDB" id="536881at2759"/>
<dbReference type="SUPFAM" id="SSF52058">
    <property type="entry name" value="L domain-like"/>
    <property type="match status" value="1"/>
</dbReference>
<dbReference type="Proteomes" id="UP000177622">
    <property type="component" value="Unassembled WGS sequence"/>
</dbReference>
<sequence length="448" mass="48921">MLLTWVLSILLCCSGVLAVNCTSFIIYSPAGADWLRKHCPIVTGHVAIGPLNDNSTTQHISLDGVEVIEGSFGNYYVDIWNPLDDQPYFTLSSSTLREVRGEVDFGTSPTKLQNLTLPNLKTVNTDFQVGLYARDITYLDITSLESVDYFSLAAPNITTFRHRSLHNATSVKVHTTQIDSLDIVSDSRLNLKHVDLAGPFPNIKNIPVGFTSAEKLSISADASVTLGGPSTTNMTIGSLSLSGGVSDLKRSTKLESLRVDSLDLSSSISIPHLEIPFDNLRALTLKQLYEAHPVKDITLPPQAVNWTGGFELDISNAPELNLTSMYRTDDQNNRVQTWYWPTNISSIQISDTNLGNAFFDTFVAQQNASLDSTYPPSVLKSFHVYPSRNATGFNCAALNELSKKGRLPSPPFNFGCSNSTKTSGSTFIRTASPLHLAGVVFGATMWMV</sequence>
<proteinExistence type="predicted"/>
<dbReference type="AlphaFoldDB" id="A0A1F5LAZ5"/>
<protein>
    <submittedName>
        <fullName evidence="2">Uncharacterized protein</fullName>
    </submittedName>
</protein>
<name>A0A1F5LAZ5_PENAI</name>
<dbReference type="RefSeq" id="XP_022485706.1">
    <property type="nucleotide sequence ID" value="XM_022634387.1"/>
</dbReference>
<reference evidence="2 3" key="1">
    <citation type="journal article" date="2016" name="Sci. Rep.">
        <title>Penicillium arizonense, a new, genome sequenced fungal species, reveals a high chemical diversity in secreted metabolites.</title>
        <authorList>
            <person name="Grijseels S."/>
            <person name="Nielsen J.C."/>
            <person name="Randelovic M."/>
            <person name="Nielsen J."/>
            <person name="Nielsen K.F."/>
            <person name="Workman M."/>
            <person name="Frisvad J.C."/>
        </authorList>
    </citation>
    <scope>NUCLEOTIDE SEQUENCE [LARGE SCALE GENOMIC DNA]</scope>
    <source>
        <strain evidence="2 3">CBS 141311</strain>
    </source>
</reference>